<evidence type="ECO:0000256" key="3">
    <source>
        <dbReference type="ARBA" id="ARBA00022553"/>
    </source>
</evidence>
<dbReference type="InterPro" id="IPR050482">
    <property type="entry name" value="Sensor_HK_TwoCompSys"/>
</dbReference>
<keyword evidence="4" id="KW-0808">Transferase</keyword>
<evidence type="ECO:0000256" key="6">
    <source>
        <dbReference type="ARBA" id="ARBA00022777"/>
    </source>
</evidence>
<accession>A0A561SF35</accession>
<dbReference type="PANTHER" id="PTHR24421">
    <property type="entry name" value="NITRATE/NITRITE SENSOR PROTEIN NARX-RELATED"/>
    <property type="match status" value="1"/>
</dbReference>
<keyword evidence="3" id="KW-0597">Phosphoprotein</keyword>
<name>A0A561SF35_9ACTN</name>
<dbReference type="AlphaFoldDB" id="A0A561SF35"/>
<feature type="transmembrane region" description="Helical" evidence="10">
    <location>
        <begin position="127"/>
        <end position="156"/>
    </location>
</feature>
<comment type="catalytic activity">
    <reaction evidence="1">
        <text>ATP + protein L-histidine = ADP + protein N-phospho-L-histidine.</text>
        <dbReference type="EC" id="2.7.13.3"/>
    </reaction>
</comment>
<dbReference type="Proteomes" id="UP000317940">
    <property type="component" value="Unassembled WGS sequence"/>
</dbReference>
<feature type="coiled-coil region" evidence="9">
    <location>
        <begin position="217"/>
        <end position="249"/>
    </location>
</feature>
<dbReference type="Pfam" id="PF07730">
    <property type="entry name" value="HisKA_3"/>
    <property type="match status" value="1"/>
</dbReference>
<evidence type="ECO:0000256" key="10">
    <source>
        <dbReference type="SAM" id="Phobius"/>
    </source>
</evidence>
<keyword evidence="5" id="KW-0547">Nucleotide-binding</keyword>
<dbReference type="Pfam" id="PF02518">
    <property type="entry name" value="HATPase_c"/>
    <property type="match status" value="1"/>
</dbReference>
<protein>
    <recommendedName>
        <fullName evidence="2">histidine kinase</fullName>
        <ecNumber evidence="2">2.7.13.3</ecNumber>
    </recommendedName>
</protein>
<keyword evidence="6 13" id="KW-0418">Kinase</keyword>
<dbReference type="SUPFAM" id="SSF55874">
    <property type="entry name" value="ATPase domain of HSP90 chaperone/DNA topoisomerase II/histidine kinase"/>
    <property type="match status" value="1"/>
</dbReference>
<feature type="transmembrane region" description="Helical" evidence="10">
    <location>
        <begin position="168"/>
        <end position="185"/>
    </location>
</feature>
<comment type="caution">
    <text evidence="13">The sequence shown here is derived from an EMBL/GenBank/DDBJ whole genome shotgun (WGS) entry which is preliminary data.</text>
</comment>
<keyword evidence="10" id="KW-1133">Transmembrane helix</keyword>
<evidence type="ECO:0000256" key="2">
    <source>
        <dbReference type="ARBA" id="ARBA00012438"/>
    </source>
</evidence>
<dbReference type="InterPro" id="IPR011712">
    <property type="entry name" value="Sig_transdc_His_kin_sub3_dim/P"/>
</dbReference>
<dbReference type="InterPro" id="IPR036890">
    <property type="entry name" value="HATPase_C_sf"/>
</dbReference>
<feature type="domain" description="Signal transduction histidine kinase subgroup 3 dimerisation and phosphoacceptor" evidence="12">
    <location>
        <begin position="242"/>
        <end position="305"/>
    </location>
</feature>
<keyword evidence="10" id="KW-0472">Membrane</keyword>
<dbReference type="CDD" id="cd16917">
    <property type="entry name" value="HATPase_UhpB-NarQ-NarX-like"/>
    <property type="match status" value="1"/>
</dbReference>
<dbReference type="GO" id="GO:0046983">
    <property type="term" value="F:protein dimerization activity"/>
    <property type="evidence" value="ECO:0007669"/>
    <property type="project" value="InterPro"/>
</dbReference>
<dbReference type="Gene3D" id="3.30.565.10">
    <property type="entry name" value="Histidine kinase-like ATPase, C-terminal domain"/>
    <property type="match status" value="1"/>
</dbReference>
<organism evidence="13 14">
    <name type="scientific">Kitasatospora viridis</name>
    <dbReference type="NCBI Taxonomy" id="281105"/>
    <lineage>
        <taxon>Bacteria</taxon>
        <taxon>Bacillati</taxon>
        <taxon>Actinomycetota</taxon>
        <taxon>Actinomycetes</taxon>
        <taxon>Kitasatosporales</taxon>
        <taxon>Streptomycetaceae</taxon>
        <taxon>Kitasatospora</taxon>
    </lineage>
</organism>
<dbReference type="InterPro" id="IPR003594">
    <property type="entry name" value="HATPase_dom"/>
</dbReference>
<keyword evidence="10" id="KW-0812">Transmembrane</keyword>
<gene>
    <name evidence="13" type="ORF">FHX73_1539</name>
</gene>
<feature type="transmembrane region" description="Helical" evidence="10">
    <location>
        <begin position="41"/>
        <end position="60"/>
    </location>
</feature>
<dbReference type="EC" id="2.7.13.3" evidence="2"/>
<dbReference type="PANTHER" id="PTHR24421:SF10">
    <property type="entry name" value="NITRATE_NITRITE SENSOR PROTEIN NARQ"/>
    <property type="match status" value="1"/>
</dbReference>
<evidence type="ECO:0000259" key="12">
    <source>
        <dbReference type="Pfam" id="PF07730"/>
    </source>
</evidence>
<evidence type="ECO:0000259" key="11">
    <source>
        <dbReference type="Pfam" id="PF02518"/>
    </source>
</evidence>
<proteinExistence type="predicted"/>
<evidence type="ECO:0000256" key="5">
    <source>
        <dbReference type="ARBA" id="ARBA00022741"/>
    </source>
</evidence>
<feature type="transmembrane region" description="Helical" evidence="10">
    <location>
        <begin position="197"/>
        <end position="213"/>
    </location>
</feature>
<dbReference type="EMBL" id="VIWT01000005">
    <property type="protein sequence ID" value="TWF73428.1"/>
    <property type="molecule type" value="Genomic_DNA"/>
</dbReference>
<sequence>MRTGGLRRHNVPVLIEDAPPGWRHLMREALRRDRKTRWPGPRVLLIETLGVLLLTVAAIARGTHASLGEQSVVSSPLAPPPAFDPSAPFCPSQFDVPSMPVPLEARDYLLLVLTTLPLAARRRYPLAVYWVVLVAAVSAQAYTGFATSVGLVVAAWSAIRYSPNLPSALGSFLLGALVAASGQGATPGLPVDPTRPAVWINLGALVVGAVHYYRRAVRENARRLAELEREQAEATARALEEERARIAAELHDVVTHNVGMMVIQAGAGRRVLDSSPEQTREALLAVEAAGRAAMAELRHVMGLLAASASGEAAAGGEPELEPQPGLDQLEHLVARVRAAGLPVELALALPAEPLPAGADLTAYRVVQEALTNVMKHAVGASATVSVAPDGDFLEIEVVNTAGTPGPQAATGGGRGLLGMRERLALYGGELDARRRIGGGYLVKARLRWRAG</sequence>
<dbReference type="GO" id="GO:0000155">
    <property type="term" value="F:phosphorelay sensor kinase activity"/>
    <property type="evidence" value="ECO:0007669"/>
    <property type="project" value="InterPro"/>
</dbReference>
<evidence type="ECO:0000313" key="13">
    <source>
        <dbReference type="EMBL" id="TWF73428.1"/>
    </source>
</evidence>
<evidence type="ECO:0000256" key="8">
    <source>
        <dbReference type="ARBA" id="ARBA00023012"/>
    </source>
</evidence>
<keyword evidence="9" id="KW-0175">Coiled coil</keyword>
<feature type="domain" description="Histidine kinase/HSP90-like ATPase" evidence="11">
    <location>
        <begin position="361"/>
        <end position="447"/>
    </location>
</feature>
<keyword evidence="14" id="KW-1185">Reference proteome</keyword>
<dbReference type="GO" id="GO:0005524">
    <property type="term" value="F:ATP binding"/>
    <property type="evidence" value="ECO:0007669"/>
    <property type="project" value="UniProtKB-KW"/>
</dbReference>
<evidence type="ECO:0000256" key="1">
    <source>
        <dbReference type="ARBA" id="ARBA00000085"/>
    </source>
</evidence>
<evidence type="ECO:0000256" key="9">
    <source>
        <dbReference type="SAM" id="Coils"/>
    </source>
</evidence>
<keyword evidence="7" id="KW-0067">ATP-binding</keyword>
<evidence type="ECO:0000256" key="4">
    <source>
        <dbReference type="ARBA" id="ARBA00022679"/>
    </source>
</evidence>
<dbReference type="GO" id="GO:0016020">
    <property type="term" value="C:membrane"/>
    <property type="evidence" value="ECO:0007669"/>
    <property type="project" value="InterPro"/>
</dbReference>
<reference evidence="13 14" key="1">
    <citation type="submission" date="2019-06" db="EMBL/GenBank/DDBJ databases">
        <title>Sequencing the genomes of 1000 actinobacteria strains.</title>
        <authorList>
            <person name="Klenk H.-P."/>
        </authorList>
    </citation>
    <scope>NUCLEOTIDE SEQUENCE [LARGE SCALE GENOMIC DNA]</scope>
    <source>
        <strain evidence="13 14">DSM 44826</strain>
    </source>
</reference>
<dbReference type="Gene3D" id="1.20.5.1930">
    <property type="match status" value="1"/>
</dbReference>
<evidence type="ECO:0000313" key="14">
    <source>
        <dbReference type="Proteomes" id="UP000317940"/>
    </source>
</evidence>
<keyword evidence="8" id="KW-0902">Two-component regulatory system</keyword>
<evidence type="ECO:0000256" key="7">
    <source>
        <dbReference type="ARBA" id="ARBA00022840"/>
    </source>
</evidence>